<reference evidence="3" key="1">
    <citation type="submission" date="2021-03" db="EMBL/GenBank/DDBJ databases">
        <title>Revisited historic fungal species revealed as producer of novel bioactive compounds through whole genome sequencing and comparative genomics.</title>
        <authorList>
            <person name="Vignolle G.A."/>
            <person name="Hochenegger N."/>
            <person name="Mach R.L."/>
            <person name="Mach-Aigner A.R."/>
            <person name="Javad Rahimi M."/>
            <person name="Salim K.A."/>
            <person name="Chan C.M."/>
            <person name="Lim L.B.L."/>
            <person name="Cai F."/>
            <person name="Druzhinina I.S."/>
            <person name="U'Ren J.M."/>
            <person name="Derntl C."/>
        </authorList>
    </citation>
    <scope>NUCLEOTIDE SEQUENCE</scope>
    <source>
        <strain evidence="3">TUCIM 5799</strain>
    </source>
</reference>
<keyword evidence="1" id="KW-0812">Transmembrane</keyword>
<gene>
    <name evidence="3" type="ORF">JX265_003704</name>
</gene>
<dbReference type="InterPro" id="IPR052895">
    <property type="entry name" value="HetReg/Transcr_Mod"/>
</dbReference>
<keyword evidence="4" id="KW-1185">Reference proteome</keyword>
<dbReference type="EMBL" id="JAFIMR010000006">
    <property type="protein sequence ID" value="KAI1877696.1"/>
    <property type="molecule type" value="Genomic_DNA"/>
</dbReference>
<dbReference type="PANTHER" id="PTHR24148">
    <property type="entry name" value="ANKYRIN REPEAT DOMAIN-CONTAINING PROTEIN 39 HOMOLOG-RELATED"/>
    <property type="match status" value="1"/>
</dbReference>
<feature type="transmembrane region" description="Helical" evidence="1">
    <location>
        <begin position="401"/>
        <end position="419"/>
    </location>
</feature>
<feature type="domain" description="Heterokaryon incompatibility" evidence="2">
    <location>
        <begin position="49"/>
        <end position="185"/>
    </location>
</feature>
<evidence type="ECO:0000256" key="1">
    <source>
        <dbReference type="SAM" id="Phobius"/>
    </source>
</evidence>
<keyword evidence="1" id="KW-1133">Transmembrane helix</keyword>
<name>A0A9P9WSP7_9PEZI</name>
<sequence length="422" mass="48745">MYGTFRQSRFTYGHVVAEDELRLLRPLPSRSDSPSFLVLKVRRSAAPKYTAVSYTWGDEQPSRFVYLDGKQFPVRRNLWSLLHYLSPVALAQDRHWDYLWVDAICINQDDDSERAAQVSRMDQTYRNATCVSVWLGLPSIPSELFTLHPSSEPINTLEVDMYDWEDSMEDLANRPYWSRFWVIQEFLLGQDVELYCSNTRMNWADFKDILCRVAGVDQYGDSPYSTENTGSRAFGAFPLVMGRHIDKHPEYLQPLHDLIIDHRHSKCKEPRDRVFALIGLTTQDEQGLLRRVFPDYRMPEDHVLVYTLAHVMQYGPLIAIQREQGSITVKSDDLFQGLGVTGDYQRRKKLLRQAKALDYLSGESAEELQYMLALHDDDFSPYDEDDNVEPAANKGWARGKFARGVVLMIIVVIAISLWVRNG</sequence>
<dbReference type="Proteomes" id="UP000829685">
    <property type="component" value="Unassembled WGS sequence"/>
</dbReference>
<organism evidence="3 4">
    <name type="scientific">Neoarthrinium moseri</name>
    <dbReference type="NCBI Taxonomy" id="1658444"/>
    <lineage>
        <taxon>Eukaryota</taxon>
        <taxon>Fungi</taxon>
        <taxon>Dikarya</taxon>
        <taxon>Ascomycota</taxon>
        <taxon>Pezizomycotina</taxon>
        <taxon>Sordariomycetes</taxon>
        <taxon>Xylariomycetidae</taxon>
        <taxon>Amphisphaeriales</taxon>
        <taxon>Apiosporaceae</taxon>
        <taxon>Neoarthrinium</taxon>
    </lineage>
</organism>
<dbReference type="AlphaFoldDB" id="A0A9P9WSP7"/>
<accession>A0A9P9WSP7</accession>
<dbReference type="Pfam" id="PF06985">
    <property type="entry name" value="HET"/>
    <property type="match status" value="1"/>
</dbReference>
<comment type="caution">
    <text evidence="3">The sequence shown here is derived from an EMBL/GenBank/DDBJ whole genome shotgun (WGS) entry which is preliminary data.</text>
</comment>
<dbReference type="InterPro" id="IPR010730">
    <property type="entry name" value="HET"/>
</dbReference>
<protein>
    <recommendedName>
        <fullName evidence="2">Heterokaryon incompatibility domain-containing protein</fullName>
    </recommendedName>
</protein>
<evidence type="ECO:0000313" key="4">
    <source>
        <dbReference type="Proteomes" id="UP000829685"/>
    </source>
</evidence>
<proteinExistence type="predicted"/>
<evidence type="ECO:0000313" key="3">
    <source>
        <dbReference type="EMBL" id="KAI1877696.1"/>
    </source>
</evidence>
<evidence type="ECO:0000259" key="2">
    <source>
        <dbReference type="Pfam" id="PF06985"/>
    </source>
</evidence>
<dbReference type="PANTHER" id="PTHR24148:SF73">
    <property type="entry name" value="HET DOMAIN PROTEIN (AFU_ORTHOLOGUE AFUA_8G01020)"/>
    <property type="match status" value="1"/>
</dbReference>
<keyword evidence="1" id="KW-0472">Membrane</keyword>